<protein>
    <recommendedName>
        <fullName evidence="3">DUF1579 domain-containing protein</fullName>
    </recommendedName>
</protein>
<sequence>MSENVERPRDPELAALDRLVGTWKVTGGAEGTVTYRWMEGGYFLIQEVDLTQYGERIKGIEVIGRERPFGAEGPGEDLKSRYYGHQGDTLDYVYELGGDVLTIWGGKKGSPAYMRASFDSTGDVLSGAWVYPGGGGYESVSTRVERPQGDH</sequence>
<dbReference type="EMBL" id="QTTT01000001">
    <property type="protein sequence ID" value="REF00709.1"/>
    <property type="molecule type" value="Genomic_DNA"/>
</dbReference>
<comment type="caution">
    <text evidence="1">The sequence shown here is derived from an EMBL/GenBank/DDBJ whole genome shotgun (WGS) entry which is preliminary data.</text>
</comment>
<reference evidence="1 2" key="1">
    <citation type="submission" date="2018-08" db="EMBL/GenBank/DDBJ databases">
        <title>Sequencing the genomes of 1000 actinobacteria strains.</title>
        <authorList>
            <person name="Klenk H.-P."/>
        </authorList>
    </citation>
    <scope>NUCLEOTIDE SEQUENCE [LARGE SCALE GENOMIC DNA]</scope>
    <source>
        <strain evidence="1 2">DSM 43927</strain>
    </source>
</reference>
<gene>
    <name evidence="1" type="ORF">DFJ69_6278</name>
</gene>
<proteinExistence type="predicted"/>
<dbReference type="Proteomes" id="UP000256661">
    <property type="component" value="Unassembled WGS sequence"/>
</dbReference>
<dbReference type="RefSeq" id="WP_116025834.1">
    <property type="nucleotide sequence ID" value="NZ_QTTT01000001.1"/>
</dbReference>
<organism evidence="1 2">
    <name type="scientific">Thermomonospora umbrina</name>
    <dbReference type="NCBI Taxonomy" id="111806"/>
    <lineage>
        <taxon>Bacteria</taxon>
        <taxon>Bacillati</taxon>
        <taxon>Actinomycetota</taxon>
        <taxon>Actinomycetes</taxon>
        <taxon>Streptosporangiales</taxon>
        <taxon>Thermomonosporaceae</taxon>
        <taxon>Thermomonospora</taxon>
    </lineage>
</organism>
<evidence type="ECO:0000313" key="2">
    <source>
        <dbReference type="Proteomes" id="UP000256661"/>
    </source>
</evidence>
<evidence type="ECO:0008006" key="3">
    <source>
        <dbReference type="Google" id="ProtNLM"/>
    </source>
</evidence>
<keyword evidence="2" id="KW-1185">Reference proteome</keyword>
<accession>A0A3D9SXX3</accession>
<evidence type="ECO:0000313" key="1">
    <source>
        <dbReference type="EMBL" id="REF00709.1"/>
    </source>
</evidence>
<dbReference type="AlphaFoldDB" id="A0A3D9SXX3"/>
<name>A0A3D9SXX3_9ACTN</name>
<dbReference type="OrthoDB" id="8481162at2"/>